<dbReference type="Gene3D" id="3.90.320.10">
    <property type="match status" value="1"/>
</dbReference>
<reference evidence="2 3" key="1">
    <citation type="journal article" date="2015" name="Nature">
        <title>rRNA introns, odd ribosomes, and small enigmatic genomes across a large radiation of phyla.</title>
        <authorList>
            <person name="Brown C.T."/>
            <person name="Hug L.A."/>
            <person name="Thomas B.C."/>
            <person name="Sharon I."/>
            <person name="Castelle C.J."/>
            <person name="Singh A."/>
            <person name="Wilkins M.J."/>
            <person name="Williams K.H."/>
            <person name="Banfield J.F."/>
        </authorList>
    </citation>
    <scope>NUCLEOTIDE SEQUENCE [LARGE SCALE GENOMIC DNA]</scope>
</reference>
<proteinExistence type="predicted"/>
<dbReference type="EMBL" id="LCJQ01000002">
    <property type="protein sequence ID" value="KKT82161.1"/>
    <property type="molecule type" value="Genomic_DNA"/>
</dbReference>
<dbReference type="Pfam" id="PF12705">
    <property type="entry name" value="PDDEXK_1"/>
    <property type="match status" value="1"/>
</dbReference>
<protein>
    <recommendedName>
        <fullName evidence="1">PD-(D/E)XK endonuclease-like domain-containing protein</fullName>
    </recommendedName>
</protein>
<organism evidence="2 3">
    <name type="scientific">Candidatus Azambacteria bacterium GW2011_GWA1_44_9</name>
    <dbReference type="NCBI Taxonomy" id="1618610"/>
    <lineage>
        <taxon>Bacteria</taxon>
        <taxon>Candidatus Azamiibacteriota</taxon>
    </lineage>
</organism>
<evidence type="ECO:0000259" key="1">
    <source>
        <dbReference type="Pfam" id="PF12705"/>
    </source>
</evidence>
<feature type="domain" description="PD-(D/E)XK endonuclease-like" evidence="1">
    <location>
        <begin position="128"/>
        <end position="229"/>
    </location>
</feature>
<evidence type="ECO:0000313" key="3">
    <source>
        <dbReference type="Proteomes" id="UP000034595"/>
    </source>
</evidence>
<comment type="caution">
    <text evidence="2">The sequence shown here is derived from an EMBL/GenBank/DDBJ whole genome shotgun (WGS) entry which is preliminary data.</text>
</comment>
<dbReference type="Proteomes" id="UP000034595">
    <property type="component" value="Unassembled WGS sequence"/>
</dbReference>
<dbReference type="InterPro" id="IPR011604">
    <property type="entry name" value="PDDEXK-like_dom_sf"/>
</dbReference>
<gene>
    <name evidence="2" type="ORF">UW78_C0002G0042</name>
</gene>
<dbReference type="InterPro" id="IPR038726">
    <property type="entry name" value="PDDEXK_AddAB-type"/>
</dbReference>
<dbReference type="AlphaFoldDB" id="A0A0G1KEN1"/>
<name>A0A0G1KEN1_9BACT</name>
<evidence type="ECO:0000313" key="2">
    <source>
        <dbReference type="EMBL" id="KKT82161.1"/>
    </source>
</evidence>
<sequence>MKTKDGVIRLSPSTLNVFLECQKCFWLGQAKDIHRPRGIFPSLPGGMDLLIKKYFDRFRAIGKLPPELEGKIDVELFPDNELLNKWRSWRSALAYQDPETGAVLSGMLDDLGVQKTGSNGELFGSAKYVPLDYKTRGFDVKEGGENFYKNQLNCYGLLLRENGMPPAGHAFLLYYIPREVSEKGVTKFEVVPKRVEINPDEALKVFRGAVELIKGPMPKTHSECEYCAWGNDFLTD</sequence>
<accession>A0A0G1KEN1</accession>